<gene>
    <name evidence="1" type="ORF">BpHYR1_019856</name>
</gene>
<name>A0A3M7R3K0_BRAPC</name>
<accession>A0A3M7R3K0</accession>
<proteinExistence type="predicted"/>
<sequence>MLELTRERCEPDWDLLSDGLARLALADLSSCCGDFGLGVRFVNGLGGVGGGGGGRRGRGRRLRRGVQRVLPHARQLRLPLVPRRLGRRHHGRQQTRVLLSARVQQRVH</sequence>
<comment type="caution">
    <text evidence="1">The sequence shown here is derived from an EMBL/GenBank/DDBJ whole genome shotgun (WGS) entry which is preliminary data.</text>
</comment>
<organism evidence="1 2">
    <name type="scientific">Brachionus plicatilis</name>
    <name type="common">Marine rotifer</name>
    <name type="synonym">Brachionus muelleri</name>
    <dbReference type="NCBI Taxonomy" id="10195"/>
    <lineage>
        <taxon>Eukaryota</taxon>
        <taxon>Metazoa</taxon>
        <taxon>Spiralia</taxon>
        <taxon>Gnathifera</taxon>
        <taxon>Rotifera</taxon>
        <taxon>Eurotatoria</taxon>
        <taxon>Monogononta</taxon>
        <taxon>Pseudotrocha</taxon>
        <taxon>Ploima</taxon>
        <taxon>Brachionidae</taxon>
        <taxon>Brachionus</taxon>
    </lineage>
</organism>
<reference evidence="1 2" key="1">
    <citation type="journal article" date="2018" name="Sci. Rep.">
        <title>Genomic signatures of local adaptation to the degree of environmental predictability in rotifers.</title>
        <authorList>
            <person name="Franch-Gras L."/>
            <person name="Hahn C."/>
            <person name="Garcia-Roger E.M."/>
            <person name="Carmona M.J."/>
            <person name="Serra M."/>
            <person name="Gomez A."/>
        </authorList>
    </citation>
    <scope>NUCLEOTIDE SEQUENCE [LARGE SCALE GENOMIC DNA]</scope>
    <source>
        <strain evidence="1">HYR1</strain>
    </source>
</reference>
<dbReference type="EMBL" id="REGN01004338">
    <property type="protein sequence ID" value="RNA17951.1"/>
    <property type="molecule type" value="Genomic_DNA"/>
</dbReference>
<evidence type="ECO:0000313" key="1">
    <source>
        <dbReference type="EMBL" id="RNA17951.1"/>
    </source>
</evidence>
<evidence type="ECO:0000313" key="2">
    <source>
        <dbReference type="Proteomes" id="UP000276133"/>
    </source>
</evidence>
<dbReference type="AlphaFoldDB" id="A0A3M7R3K0"/>
<keyword evidence="2" id="KW-1185">Reference proteome</keyword>
<dbReference type="Proteomes" id="UP000276133">
    <property type="component" value="Unassembled WGS sequence"/>
</dbReference>
<protein>
    <submittedName>
        <fullName evidence="1">Uncharacterized protein</fullName>
    </submittedName>
</protein>